<evidence type="ECO:0000313" key="1">
    <source>
        <dbReference type="EMBL" id="MBM6879011.1"/>
    </source>
</evidence>
<accession>A0ABS2GBZ0</accession>
<sequence length="84" mass="9568">MLNLIFTNGKGFVLGGGLGEEFSPSRSGVWGDCGTPHVFGTFSKKVQRKMKIAELFAPSRKTVSHKWLKFAEQTCLTERFWYFF</sequence>
<dbReference type="EMBL" id="JACSNV010000053">
    <property type="protein sequence ID" value="MBM6879011.1"/>
    <property type="molecule type" value="Genomic_DNA"/>
</dbReference>
<keyword evidence="2" id="KW-1185">Reference proteome</keyword>
<name>A0ABS2GBZ0_9FIRM</name>
<dbReference type="Proteomes" id="UP000729290">
    <property type="component" value="Unassembled WGS sequence"/>
</dbReference>
<organism evidence="1 2">
    <name type="scientific">Anaerotignum lactatifermentans</name>
    <dbReference type="NCBI Taxonomy" id="160404"/>
    <lineage>
        <taxon>Bacteria</taxon>
        <taxon>Bacillati</taxon>
        <taxon>Bacillota</taxon>
        <taxon>Clostridia</taxon>
        <taxon>Lachnospirales</taxon>
        <taxon>Anaerotignaceae</taxon>
        <taxon>Anaerotignum</taxon>
    </lineage>
</organism>
<proteinExistence type="predicted"/>
<gene>
    <name evidence="1" type="ORF">H9X83_12850</name>
</gene>
<reference evidence="1 2" key="1">
    <citation type="journal article" date="2021" name="Sci. Rep.">
        <title>The distribution of antibiotic resistance genes in chicken gut microbiota commensals.</title>
        <authorList>
            <person name="Juricova H."/>
            <person name="Matiasovicova J."/>
            <person name="Kubasova T."/>
            <person name="Cejkova D."/>
            <person name="Rychlik I."/>
        </authorList>
    </citation>
    <scope>NUCLEOTIDE SEQUENCE [LARGE SCALE GENOMIC DNA]</scope>
    <source>
        <strain evidence="1 2">An431b</strain>
    </source>
</reference>
<evidence type="ECO:0000313" key="2">
    <source>
        <dbReference type="Proteomes" id="UP000729290"/>
    </source>
</evidence>
<comment type="caution">
    <text evidence="1">The sequence shown here is derived from an EMBL/GenBank/DDBJ whole genome shotgun (WGS) entry which is preliminary data.</text>
</comment>
<protein>
    <submittedName>
        <fullName evidence="1">Uncharacterized protein</fullName>
    </submittedName>
</protein>